<dbReference type="PANTHER" id="PTHR11228:SF7">
    <property type="entry name" value="PQQA PEPTIDE CYCLASE"/>
    <property type="match status" value="1"/>
</dbReference>
<evidence type="ECO:0000313" key="6">
    <source>
        <dbReference type="EMBL" id="SES78050.1"/>
    </source>
</evidence>
<dbReference type="Pfam" id="PF04055">
    <property type="entry name" value="Radical_SAM"/>
    <property type="match status" value="1"/>
</dbReference>
<dbReference type="EMBL" id="FOHN01000003">
    <property type="protein sequence ID" value="SES78050.1"/>
    <property type="molecule type" value="Genomic_DNA"/>
</dbReference>
<keyword evidence="4" id="KW-0411">Iron-sulfur</keyword>
<dbReference type="STRING" id="29364.SAMN04487772_10367"/>
<dbReference type="InterPro" id="IPR058240">
    <property type="entry name" value="rSAM_sf"/>
</dbReference>
<keyword evidence="3" id="KW-0408">Iron</keyword>
<dbReference type="SFLD" id="SFLDG01067">
    <property type="entry name" value="SPASM/twitch_domain_containing"/>
    <property type="match status" value="1"/>
</dbReference>
<dbReference type="Proteomes" id="UP000199800">
    <property type="component" value="Unassembled WGS sequence"/>
</dbReference>
<evidence type="ECO:0000256" key="4">
    <source>
        <dbReference type="ARBA" id="ARBA00023014"/>
    </source>
</evidence>
<sequence>MERRIDRIYFELTTLCNLRCKHCFNFNDNFKVQYLAKEKIRDFYTKVKKKTSGIVLTGGEPFLHPHILEVIKIFREERVVITTNGTQFDGSYYEQILKENPNVFLQISFDGYSKEVYEEVRGQNTYEKVRKVIDYLSEKGFGAQMGLSMSILACNIHEVIDVVKYAEACRMHSIHFPTLIIEGRCADDSTILPDVEELNKVEDQLLQMAVDSENLHISVNTLNRIAGWAMGGKEQDCLSNATIKVTVDGSLMPCPVAWKSTESIGHVDQVTSFEHLEKLVNEIKKEERQEQGCLMCEGSEICNQSFCEHCSVRGTNIQEGREYRCKNFIHHINNIKNERKK</sequence>
<dbReference type="PANTHER" id="PTHR11228">
    <property type="entry name" value="RADICAL SAM DOMAIN PROTEIN"/>
    <property type="match status" value="1"/>
</dbReference>
<organism evidence="6 7">
    <name type="scientific">[Clostridium] polysaccharolyticum</name>
    <dbReference type="NCBI Taxonomy" id="29364"/>
    <lineage>
        <taxon>Bacteria</taxon>
        <taxon>Bacillati</taxon>
        <taxon>Bacillota</taxon>
        <taxon>Clostridia</taxon>
        <taxon>Lachnospirales</taxon>
        <taxon>Lachnospiraceae</taxon>
    </lineage>
</organism>
<dbReference type="GO" id="GO:0046872">
    <property type="term" value="F:metal ion binding"/>
    <property type="evidence" value="ECO:0007669"/>
    <property type="project" value="UniProtKB-KW"/>
</dbReference>
<evidence type="ECO:0000259" key="5">
    <source>
        <dbReference type="PROSITE" id="PS51918"/>
    </source>
</evidence>
<keyword evidence="7" id="KW-1185">Reference proteome</keyword>
<gene>
    <name evidence="6" type="ORF">SAMN04487772_10367</name>
</gene>
<evidence type="ECO:0000256" key="2">
    <source>
        <dbReference type="ARBA" id="ARBA00022723"/>
    </source>
</evidence>
<feature type="domain" description="Radical SAM core" evidence="5">
    <location>
        <begin position="2"/>
        <end position="218"/>
    </location>
</feature>
<dbReference type="InterPro" id="IPR007197">
    <property type="entry name" value="rSAM"/>
</dbReference>
<dbReference type="GO" id="GO:0003824">
    <property type="term" value="F:catalytic activity"/>
    <property type="evidence" value="ECO:0007669"/>
    <property type="project" value="InterPro"/>
</dbReference>
<dbReference type="PROSITE" id="PS51918">
    <property type="entry name" value="RADICAL_SAM"/>
    <property type="match status" value="1"/>
</dbReference>
<reference evidence="6 7" key="1">
    <citation type="submission" date="2016-10" db="EMBL/GenBank/DDBJ databases">
        <authorList>
            <person name="de Groot N.N."/>
        </authorList>
    </citation>
    <scope>NUCLEOTIDE SEQUENCE [LARGE SCALE GENOMIC DNA]</scope>
    <source>
        <strain evidence="6 7">DSM 1801</strain>
    </source>
</reference>
<proteinExistence type="predicted"/>
<keyword evidence="1" id="KW-0949">S-adenosyl-L-methionine</keyword>
<accession>A0A1H9Z959</accession>
<evidence type="ECO:0000256" key="1">
    <source>
        <dbReference type="ARBA" id="ARBA00022691"/>
    </source>
</evidence>
<protein>
    <submittedName>
        <fullName evidence="6">Radical SAM additional 4Fe4S-binding SPASM domain-containing protein</fullName>
    </submittedName>
</protein>
<dbReference type="InterPro" id="IPR050377">
    <property type="entry name" value="Radical_SAM_PqqE_MftC-like"/>
</dbReference>
<dbReference type="InterPro" id="IPR006638">
    <property type="entry name" value="Elp3/MiaA/NifB-like_rSAM"/>
</dbReference>
<dbReference type="CDD" id="cd01335">
    <property type="entry name" value="Radical_SAM"/>
    <property type="match status" value="1"/>
</dbReference>
<dbReference type="SMART" id="SM00729">
    <property type="entry name" value="Elp3"/>
    <property type="match status" value="1"/>
</dbReference>
<evidence type="ECO:0000256" key="3">
    <source>
        <dbReference type="ARBA" id="ARBA00023004"/>
    </source>
</evidence>
<dbReference type="SFLD" id="SFLDS00029">
    <property type="entry name" value="Radical_SAM"/>
    <property type="match status" value="1"/>
</dbReference>
<dbReference type="AlphaFoldDB" id="A0A1H9Z959"/>
<dbReference type="GO" id="GO:0051536">
    <property type="term" value="F:iron-sulfur cluster binding"/>
    <property type="evidence" value="ECO:0007669"/>
    <property type="project" value="UniProtKB-KW"/>
</dbReference>
<keyword evidence="2" id="KW-0479">Metal-binding</keyword>
<evidence type="ECO:0000313" key="7">
    <source>
        <dbReference type="Proteomes" id="UP000199800"/>
    </source>
</evidence>
<dbReference type="RefSeq" id="WP_177180590.1">
    <property type="nucleotide sequence ID" value="NZ_FOHN01000003.1"/>
</dbReference>
<dbReference type="SUPFAM" id="SSF102114">
    <property type="entry name" value="Radical SAM enzymes"/>
    <property type="match status" value="1"/>
</dbReference>
<dbReference type="Gene3D" id="3.20.20.70">
    <property type="entry name" value="Aldolase class I"/>
    <property type="match status" value="1"/>
</dbReference>
<dbReference type="InterPro" id="IPR013785">
    <property type="entry name" value="Aldolase_TIM"/>
</dbReference>
<name>A0A1H9Z959_9FIRM</name>